<protein>
    <recommendedName>
        <fullName evidence="9">Glucanase</fullName>
        <ecNumber evidence="9">3.2.1.-</ecNumber>
    </recommendedName>
</protein>
<keyword evidence="3 11" id="KW-0732">Signal</keyword>
<comment type="similarity">
    <text evidence="2 9">Belongs to the glycosyl hydrolase 7 (cellulase C) family.</text>
</comment>
<accession>A0A9P9G9Q9</accession>
<evidence type="ECO:0000256" key="4">
    <source>
        <dbReference type="ARBA" id="ARBA00022801"/>
    </source>
</evidence>
<reference evidence="12" key="1">
    <citation type="journal article" date="2021" name="Nat. Commun.">
        <title>Genetic determinants of endophytism in the Arabidopsis root mycobiome.</title>
        <authorList>
            <person name="Mesny F."/>
            <person name="Miyauchi S."/>
            <person name="Thiergart T."/>
            <person name="Pickel B."/>
            <person name="Atanasova L."/>
            <person name="Karlsson M."/>
            <person name="Huettel B."/>
            <person name="Barry K.W."/>
            <person name="Haridas S."/>
            <person name="Chen C."/>
            <person name="Bauer D."/>
            <person name="Andreopoulos W."/>
            <person name="Pangilinan J."/>
            <person name="LaButti K."/>
            <person name="Riley R."/>
            <person name="Lipzen A."/>
            <person name="Clum A."/>
            <person name="Drula E."/>
            <person name="Henrissat B."/>
            <person name="Kohler A."/>
            <person name="Grigoriev I.V."/>
            <person name="Martin F.M."/>
            <person name="Hacquard S."/>
        </authorList>
    </citation>
    <scope>NUCLEOTIDE SEQUENCE</scope>
    <source>
        <strain evidence="12">MPI-CAGE-AT-0023</strain>
    </source>
</reference>
<dbReference type="GO" id="GO:0016162">
    <property type="term" value="F:cellulose 1,4-beta-cellobiosidase activity"/>
    <property type="evidence" value="ECO:0007669"/>
    <property type="project" value="UniProtKB-EC"/>
</dbReference>
<dbReference type="SUPFAM" id="SSF49899">
    <property type="entry name" value="Concanavalin A-like lectins/glucanases"/>
    <property type="match status" value="1"/>
</dbReference>
<dbReference type="OrthoDB" id="4966747at2759"/>
<dbReference type="Gene3D" id="2.70.100.10">
    <property type="entry name" value="Glycoside hydrolase, family 7, domain"/>
    <property type="match status" value="1"/>
</dbReference>
<gene>
    <name evidence="12" type="ORF">BKA55DRAFT_694966</name>
</gene>
<dbReference type="Proteomes" id="UP000720189">
    <property type="component" value="Unassembled WGS sequence"/>
</dbReference>
<evidence type="ECO:0000256" key="11">
    <source>
        <dbReference type="SAM" id="SignalP"/>
    </source>
</evidence>
<dbReference type="InterPro" id="IPR037019">
    <property type="entry name" value="Glyco_hydro_7_sf"/>
</dbReference>
<comment type="catalytic activity">
    <reaction evidence="1">
        <text>Hydrolysis of (1-&gt;4)-beta-D-glucosidic linkages in cellulose and cellotetraose, releasing cellobiose from the non-reducing ends of the chains.</text>
        <dbReference type="EC" id="3.2.1.91"/>
    </reaction>
</comment>
<evidence type="ECO:0000256" key="10">
    <source>
        <dbReference type="SAM" id="MobiDB-lite"/>
    </source>
</evidence>
<evidence type="ECO:0000256" key="6">
    <source>
        <dbReference type="ARBA" id="ARBA00023277"/>
    </source>
</evidence>
<dbReference type="PANTHER" id="PTHR33753:SF2">
    <property type="entry name" value="GLYCOSIDE HYDROLASE FAMILY 7 PROTEIN"/>
    <property type="match status" value="1"/>
</dbReference>
<keyword evidence="4 9" id="KW-0378">Hydrolase</keyword>
<dbReference type="EC" id="3.2.1.-" evidence="9"/>
<comment type="caution">
    <text evidence="12">The sequence shown here is derived from an EMBL/GenBank/DDBJ whole genome shotgun (WGS) entry which is preliminary data.</text>
</comment>
<proteinExistence type="inferred from homology"/>
<evidence type="ECO:0000256" key="2">
    <source>
        <dbReference type="ARBA" id="ARBA00006044"/>
    </source>
</evidence>
<evidence type="ECO:0000256" key="5">
    <source>
        <dbReference type="ARBA" id="ARBA00023001"/>
    </source>
</evidence>
<dbReference type="GeneID" id="70230056"/>
<keyword evidence="7 9" id="KW-0326">Glycosidase</keyword>
<keyword evidence="6" id="KW-0119">Carbohydrate metabolism</keyword>
<dbReference type="EMBL" id="JAGMUX010000017">
    <property type="protein sequence ID" value="KAH7234788.1"/>
    <property type="molecule type" value="Genomic_DNA"/>
</dbReference>
<dbReference type="PANTHER" id="PTHR33753">
    <property type="entry name" value="1,4-BETA-D-GLUCAN CELLOBIOHYDROLASE B"/>
    <property type="match status" value="1"/>
</dbReference>
<dbReference type="InterPro" id="IPR013320">
    <property type="entry name" value="ConA-like_dom_sf"/>
</dbReference>
<evidence type="ECO:0000313" key="12">
    <source>
        <dbReference type="EMBL" id="KAH7234788.1"/>
    </source>
</evidence>
<keyword evidence="13" id="KW-1185">Reference proteome</keyword>
<keyword evidence="8 9" id="KW-0624">Polysaccharide degradation</keyword>
<feature type="signal peptide" evidence="11">
    <location>
        <begin position="1"/>
        <end position="17"/>
    </location>
</feature>
<dbReference type="InterPro" id="IPR001722">
    <property type="entry name" value="Glyco_hydro_7"/>
</dbReference>
<feature type="chain" id="PRO_5040289718" description="Glucanase" evidence="11">
    <location>
        <begin position="18"/>
        <end position="468"/>
    </location>
</feature>
<evidence type="ECO:0000256" key="1">
    <source>
        <dbReference type="ARBA" id="ARBA00001641"/>
    </source>
</evidence>
<evidence type="ECO:0000313" key="13">
    <source>
        <dbReference type="Proteomes" id="UP000720189"/>
    </source>
</evidence>
<dbReference type="RefSeq" id="XP_046044553.1">
    <property type="nucleotide sequence ID" value="XM_046200102.1"/>
</dbReference>
<evidence type="ECO:0000256" key="8">
    <source>
        <dbReference type="ARBA" id="ARBA00023326"/>
    </source>
</evidence>
<evidence type="ECO:0000256" key="9">
    <source>
        <dbReference type="RuleBase" id="RU361164"/>
    </source>
</evidence>
<sequence>MNRAILLAALLFASTYAQWPCGRIEEKHPPFTWHSCHGKECHQKYGAVVLDATLRQIDCCHGSFNINDLQRTACKKKNKTTCPVDCCIEGADYQAHGISTDDTSLTLDLGASDLDTPKDLVRVLTLKDDERYLQPHLIRADDSEYTFDLEIRNVPPGYKARVSLHWMWGNGGKGKEKGDKAGARYGTGYCDATCDQGQRFVHGKANYDGWVPSEHDPTLGKGPLGACCTHFVLWEGNTESTDFGFSPCSPTWPHWCKTEKCRQKCFAPGCTWNPHGNRHKPFYGPGPTNTIDSTRKFSVVNQWFSQQTPLVAAILKTRAMYFIQDGKLLRSPPSDYRPNGKEFFTMNKQYCQKVVSEFKNGKWWKRSGKWWQRGYGHNYPMVPVFSLFRDREYDKIRRLENDGKEVEELPRNASVTFSNFRIGTINQTYVDLLDPDARPYDCPHRRLNTFHEKNQPKPTGYARLFRST</sequence>
<dbReference type="PRINTS" id="PR00734">
    <property type="entry name" value="GLHYDRLASE7"/>
</dbReference>
<dbReference type="AlphaFoldDB" id="A0A9P9G9Q9"/>
<name>A0A9P9G9Q9_FUSRE</name>
<dbReference type="Pfam" id="PF00840">
    <property type="entry name" value="Glyco_hydro_7"/>
    <property type="match status" value="1"/>
</dbReference>
<keyword evidence="5 9" id="KW-0136">Cellulose degradation</keyword>
<feature type="region of interest" description="Disordered" evidence="10">
    <location>
        <begin position="448"/>
        <end position="468"/>
    </location>
</feature>
<evidence type="ECO:0000256" key="7">
    <source>
        <dbReference type="ARBA" id="ARBA00023295"/>
    </source>
</evidence>
<evidence type="ECO:0000256" key="3">
    <source>
        <dbReference type="ARBA" id="ARBA00022729"/>
    </source>
</evidence>
<organism evidence="12 13">
    <name type="scientific">Fusarium redolens</name>
    <dbReference type="NCBI Taxonomy" id="48865"/>
    <lineage>
        <taxon>Eukaryota</taxon>
        <taxon>Fungi</taxon>
        <taxon>Dikarya</taxon>
        <taxon>Ascomycota</taxon>
        <taxon>Pezizomycotina</taxon>
        <taxon>Sordariomycetes</taxon>
        <taxon>Hypocreomycetidae</taxon>
        <taxon>Hypocreales</taxon>
        <taxon>Nectriaceae</taxon>
        <taxon>Fusarium</taxon>
        <taxon>Fusarium redolens species complex</taxon>
    </lineage>
</organism>
<dbReference type="GO" id="GO:0030245">
    <property type="term" value="P:cellulose catabolic process"/>
    <property type="evidence" value="ECO:0007669"/>
    <property type="project" value="UniProtKB-KW"/>
</dbReference>